<dbReference type="RefSeq" id="WP_279928665.1">
    <property type="nucleotide sequence ID" value="NZ_JARWBG010000016.1"/>
</dbReference>
<comment type="caution">
    <text evidence="1">The sequence shown here is derived from an EMBL/GenBank/DDBJ whole genome shotgun (WGS) entry which is preliminary data.</text>
</comment>
<organism evidence="1 2">
    <name type="scientific">Streptomyces chengmaiensis</name>
    <dbReference type="NCBI Taxonomy" id="3040919"/>
    <lineage>
        <taxon>Bacteria</taxon>
        <taxon>Bacillati</taxon>
        <taxon>Actinomycetota</taxon>
        <taxon>Actinomycetes</taxon>
        <taxon>Kitasatosporales</taxon>
        <taxon>Streptomycetaceae</taxon>
        <taxon>Streptomyces</taxon>
    </lineage>
</organism>
<dbReference type="SUPFAM" id="SSF53807">
    <property type="entry name" value="Helical backbone' metal receptor"/>
    <property type="match status" value="1"/>
</dbReference>
<dbReference type="Proteomes" id="UP001223144">
    <property type="component" value="Unassembled WGS sequence"/>
</dbReference>
<accession>A0ABT6HNL6</accession>
<protein>
    <submittedName>
        <fullName evidence="1">ABC transporter substrate-binding protein</fullName>
    </submittedName>
</protein>
<gene>
    <name evidence="1" type="ORF">QCN29_15655</name>
</gene>
<keyword evidence="2" id="KW-1185">Reference proteome</keyword>
<evidence type="ECO:0000313" key="1">
    <source>
        <dbReference type="EMBL" id="MDH2390200.1"/>
    </source>
</evidence>
<dbReference type="Gene3D" id="3.40.50.1980">
    <property type="entry name" value="Nitrogenase molybdenum iron protein domain"/>
    <property type="match status" value="2"/>
</dbReference>
<dbReference type="EMBL" id="JARWBG010000016">
    <property type="protein sequence ID" value="MDH2390200.1"/>
    <property type="molecule type" value="Genomic_DNA"/>
</dbReference>
<sequence length="294" mass="30739">MAQQRAWRFSDDRGQLAAAAARPSKVIAYIQAGATLWDHGIRVCGVFGSYHDGPEPDPAKAGELPLDSVEYLGAGGRVDLDSLLGSAPDLAVAVSYGSGQVYGLDPETAKHLEEQVPLIVLDVARARDLAALRARFAELARSLGAPGDPAAERRAHAASHRLRAAADVPSPPRVAALSAAGPDRVHIARPAAWPDLRALTAGGVQLVEPPGAAGANWATVSWAEAARLRPAIVLADVRCNATPSGELDATAADGWRRLRADAEVLPWNPEAPVSARAHARFLTRVADAVEAAAD</sequence>
<proteinExistence type="predicted"/>
<evidence type="ECO:0000313" key="2">
    <source>
        <dbReference type="Proteomes" id="UP001223144"/>
    </source>
</evidence>
<name>A0ABT6HNL6_9ACTN</name>
<reference evidence="1 2" key="1">
    <citation type="submission" date="2023-04" db="EMBL/GenBank/DDBJ databases">
        <title>Streptomyces chengmaiensis sp. nov. isolated from the stem of mangrove plant in Hainan.</title>
        <authorList>
            <person name="Huang X."/>
            <person name="Zhou S."/>
            <person name="Chu X."/>
            <person name="Xie Y."/>
            <person name="Lin Y."/>
        </authorList>
    </citation>
    <scope>NUCLEOTIDE SEQUENCE [LARGE SCALE GENOMIC DNA]</scope>
    <source>
        <strain evidence="1 2">HNM0663</strain>
    </source>
</reference>